<dbReference type="Gene3D" id="2.60.40.1120">
    <property type="entry name" value="Carboxypeptidase-like, regulatory domain"/>
    <property type="match status" value="1"/>
</dbReference>
<comment type="similarity">
    <text evidence="7">Belongs to the TonB-dependent receptor family.</text>
</comment>
<dbReference type="InterPro" id="IPR039426">
    <property type="entry name" value="TonB-dep_rcpt-like"/>
</dbReference>
<keyword evidence="2 7" id="KW-0813">Transport</keyword>
<keyword evidence="6 7" id="KW-0998">Cell outer membrane</keyword>
<sequence length="1075" mass="119397">MHPTSTNVMRIASCFLLGVFLLLVSSIYAQEVKKIITGKVVGEKGEPLEGATVQIKGQAINRVTDKDGMFSILAVPGKDSLAVSFVGYNNKFILAEVKSKGLSIGMETGATVLRNVEVYSTGYGKVSPGKATGSFVQIDNALFNRQVSTNVLDRIENITSGLTNNRNATGFQIRGISTINANTQPLIVVDNFPYDGDLNNLNPNDVESITVLKDAAAAAIWGVRAGNGVIVITTKRGLSGKSRIQFSNSITVGKKPNLFYTPLISSADEISFEKKRFAEGFYNTYDDDYPSFNYYPALPPVAEILLAARSGKISQKEADDRIARLEKHDVRNDIEKYMLQNSINQQYALNISGGSNAFTYYGSLGYDKNQSNNKGDSYNRLSMRLDNTYRPITNLEINGFITYTQSKTINNGINYQALLPNGQQVAPYTQLADENGNALAIPKPIDGYRMAYVDTARYPGLLDWHYRPLEEVKYSDKNIMQYDTRLGGAIKYTVIKGLSAQIQYQYQKILANQKNIEGQNSYHVRDLINQFMDVDASTGNVIYPVPLGGSIFINNNEQTSQSLRGQLNFQHTWGQHVIEVLSGMEIRETSTTNTSNQGYGYDSELSTLQQVDPTNFFTTRPTGAAFRISSGNSIGGSLNRYGSYYANGGYTFMNKYILTGSGRIDQSNFFGVKANQRRVPLWSAGLAWVVSQEVFFQRINWAPYLKLRATYGYNGNTNSGASAFATIMYATGTDASANAQYATINTPSNPQLRWERIKMINVGIDFELFKNRVGGSIDYYHKRGLDLLGPVITDPTTGVLNFTGNRASIMGEGVDWVLNTHNLVRNIQWYSTILFSYTSNKVTDYGIQPASNQTSFYLVEGNPIIGQPLYKISSYRWAGLDPNTGAPLVYLGDSISNFENASNAKQADVLYSGPSTPKIFGSVRNTFSWNHISLSFNILYKLGYYFRRSSINYANLFDSWGGHGDYGLRWQKPGDERSTDVPSLPVSPYSQDNVYSKASVLVEKGDHIRLQDVRVSYDLNREVIKLFPFESIQVYVYANNIGILWRANKKGIDPDYGSLRIPSPRTIAAGVNINF</sequence>
<dbReference type="InterPro" id="IPR023996">
    <property type="entry name" value="TonB-dep_OMP_SusC/RagA"/>
</dbReference>
<comment type="subcellular location">
    <subcellularLocation>
        <location evidence="1 7">Cell outer membrane</location>
        <topology evidence="1 7">Multi-pass membrane protein</topology>
    </subcellularLocation>
</comment>
<protein>
    <submittedName>
        <fullName evidence="9">SusC/RagA family TonB-linked outer membrane protein</fullName>
    </submittedName>
</protein>
<evidence type="ECO:0000256" key="3">
    <source>
        <dbReference type="ARBA" id="ARBA00022452"/>
    </source>
</evidence>
<evidence type="ECO:0000256" key="1">
    <source>
        <dbReference type="ARBA" id="ARBA00004571"/>
    </source>
</evidence>
<keyword evidence="10" id="KW-1185">Reference proteome</keyword>
<dbReference type="Proteomes" id="UP001549749">
    <property type="component" value="Unassembled WGS sequence"/>
</dbReference>
<dbReference type="NCBIfam" id="TIGR04056">
    <property type="entry name" value="OMP_RagA_SusC"/>
    <property type="match status" value="1"/>
</dbReference>
<evidence type="ECO:0000313" key="9">
    <source>
        <dbReference type="EMBL" id="MET7000170.1"/>
    </source>
</evidence>
<proteinExistence type="inferred from homology"/>
<dbReference type="Gene3D" id="2.170.130.10">
    <property type="entry name" value="TonB-dependent receptor, plug domain"/>
    <property type="match status" value="1"/>
</dbReference>
<reference evidence="9 10" key="1">
    <citation type="submission" date="2024-06" db="EMBL/GenBank/DDBJ databases">
        <title>Chitinophaga defluvii sp. nov., isolated from municipal sewage.</title>
        <authorList>
            <person name="Zhang L."/>
        </authorList>
    </citation>
    <scope>NUCLEOTIDE SEQUENCE [LARGE SCALE GENOMIC DNA]</scope>
    <source>
        <strain evidence="9 10">H8</strain>
    </source>
</reference>
<keyword evidence="4 7" id="KW-0812">Transmembrane</keyword>
<name>A0ABV2TAV9_9BACT</name>
<dbReference type="InterPro" id="IPR008969">
    <property type="entry name" value="CarboxyPept-like_regulatory"/>
</dbReference>
<dbReference type="Pfam" id="PF07715">
    <property type="entry name" value="Plug"/>
    <property type="match status" value="1"/>
</dbReference>
<keyword evidence="3 7" id="KW-1134">Transmembrane beta strand</keyword>
<dbReference type="SUPFAM" id="SSF56935">
    <property type="entry name" value="Porins"/>
    <property type="match status" value="1"/>
</dbReference>
<dbReference type="RefSeq" id="WP_354662730.1">
    <property type="nucleotide sequence ID" value="NZ_JBEXAC010000002.1"/>
</dbReference>
<dbReference type="SUPFAM" id="SSF49464">
    <property type="entry name" value="Carboxypeptidase regulatory domain-like"/>
    <property type="match status" value="1"/>
</dbReference>
<gene>
    <name evidence="9" type="ORF">ABR189_22455</name>
</gene>
<dbReference type="PROSITE" id="PS52016">
    <property type="entry name" value="TONB_DEPENDENT_REC_3"/>
    <property type="match status" value="1"/>
</dbReference>
<accession>A0ABV2TAV9</accession>
<evidence type="ECO:0000256" key="7">
    <source>
        <dbReference type="PROSITE-ProRule" id="PRU01360"/>
    </source>
</evidence>
<dbReference type="InterPro" id="IPR023997">
    <property type="entry name" value="TonB-dep_OMP_SusC/RagA_CS"/>
</dbReference>
<evidence type="ECO:0000256" key="2">
    <source>
        <dbReference type="ARBA" id="ARBA00022448"/>
    </source>
</evidence>
<dbReference type="Gene3D" id="2.40.170.20">
    <property type="entry name" value="TonB-dependent receptor, beta-barrel domain"/>
    <property type="match status" value="1"/>
</dbReference>
<keyword evidence="5 7" id="KW-0472">Membrane</keyword>
<organism evidence="9 10">
    <name type="scientific">Chitinophaga defluvii</name>
    <dbReference type="NCBI Taxonomy" id="3163343"/>
    <lineage>
        <taxon>Bacteria</taxon>
        <taxon>Pseudomonadati</taxon>
        <taxon>Bacteroidota</taxon>
        <taxon>Chitinophagia</taxon>
        <taxon>Chitinophagales</taxon>
        <taxon>Chitinophagaceae</taxon>
        <taxon>Chitinophaga</taxon>
    </lineage>
</organism>
<dbReference type="Pfam" id="PF13715">
    <property type="entry name" value="CarbopepD_reg_2"/>
    <property type="match status" value="1"/>
</dbReference>
<comment type="caution">
    <text evidence="9">The sequence shown here is derived from an EMBL/GenBank/DDBJ whole genome shotgun (WGS) entry which is preliminary data.</text>
</comment>
<dbReference type="InterPro" id="IPR012910">
    <property type="entry name" value="Plug_dom"/>
</dbReference>
<evidence type="ECO:0000259" key="8">
    <source>
        <dbReference type="Pfam" id="PF07715"/>
    </source>
</evidence>
<evidence type="ECO:0000256" key="4">
    <source>
        <dbReference type="ARBA" id="ARBA00022692"/>
    </source>
</evidence>
<dbReference type="InterPro" id="IPR036942">
    <property type="entry name" value="Beta-barrel_TonB_sf"/>
</dbReference>
<evidence type="ECO:0000256" key="6">
    <source>
        <dbReference type="ARBA" id="ARBA00023237"/>
    </source>
</evidence>
<feature type="domain" description="TonB-dependent receptor plug" evidence="8">
    <location>
        <begin position="132"/>
        <end position="229"/>
    </location>
</feature>
<dbReference type="NCBIfam" id="TIGR04057">
    <property type="entry name" value="SusC_RagA_signa"/>
    <property type="match status" value="1"/>
</dbReference>
<evidence type="ECO:0000313" key="10">
    <source>
        <dbReference type="Proteomes" id="UP001549749"/>
    </source>
</evidence>
<evidence type="ECO:0000256" key="5">
    <source>
        <dbReference type="ARBA" id="ARBA00023136"/>
    </source>
</evidence>
<dbReference type="EMBL" id="JBEXAC010000002">
    <property type="protein sequence ID" value="MET7000170.1"/>
    <property type="molecule type" value="Genomic_DNA"/>
</dbReference>
<dbReference type="InterPro" id="IPR037066">
    <property type="entry name" value="Plug_dom_sf"/>
</dbReference>